<dbReference type="Pfam" id="PF00512">
    <property type="entry name" value="HisKA"/>
    <property type="match status" value="1"/>
</dbReference>
<feature type="coiled-coil region" evidence="4">
    <location>
        <begin position="98"/>
        <end position="139"/>
    </location>
</feature>
<comment type="caution">
    <text evidence="6">The sequence shown here is derived from an EMBL/GenBank/DDBJ whole genome shotgun (WGS) entry which is preliminary data.</text>
</comment>
<comment type="catalytic activity">
    <reaction evidence="1">
        <text>ATP + protein L-histidine = ADP + protein N-phospho-L-histidine.</text>
        <dbReference type="EC" id="2.7.13.3"/>
    </reaction>
</comment>
<evidence type="ECO:0000256" key="4">
    <source>
        <dbReference type="SAM" id="Coils"/>
    </source>
</evidence>
<dbReference type="EMBL" id="JAYDCJ010000003">
    <property type="protein sequence ID" value="MEA1080946.1"/>
    <property type="molecule type" value="Genomic_DNA"/>
</dbReference>
<feature type="domain" description="Histidine kinase" evidence="5">
    <location>
        <begin position="155"/>
        <end position="382"/>
    </location>
</feature>
<dbReference type="InterPro" id="IPR004358">
    <property type="entry name" value="Sig_transdc_His_kin-like_C"/>
</dbReference>
<evidence type="ECO:0000256" key="1">
    <source>
        <dbReference type="ARBA" id="ARBA00000085"/>
    </source>
</evidence>
<dbReference type="InterPro" id="IPR005467">
    <property type="entry name" value="His_kinase_dom"/>
</dbReference>
<keyword evidence="6" id="KW-0067">ATP-binding</keyword>
<evidence type="ECO:0000313" key="6">
    <source>
        <dbReference type="EMBL" id="MEA1080946.1"/>
    </source>
</evidence>
<keyword evidence="7" id="KW-1185">Reference proteome</keyword>
<evidence type="ECO:0000256" key="3">
    <source>
        <dbReference type="ARBA" id="ARBA00022553"/>
    </source>
</evidence>
<dbReference type="PANTHER" id="PTHR43065">
    <property type="entry name" value="SENSOR HISTIDINE KINASE"/>
    <property type="match status" value="1"/>
</dbReference>
<evidence type="ECO:0000259" key="5">
    <source>
        <dbReference type="PROSITE" id="PS50109"/>
    </source>
</evidence>
<protein>
    <recommendedName>
        <fullName evidence="2">histidine kinase</fullName>
        <ecNumber evidence="2">2.7.13.3</ecNumber>
    </recommendedName>
</protein>
<keyword evidence="4" id="KW-0175">Coiled coil</keyword>
<dbReference type="SUPFAM" id="SSF47384">
    <property type="entry name" value="Homodimeric domain of signal transducing histidine kinase"/>
    <property type="match status" value="1"/>
</dbReference>
<dbReference type="CDD" id="cd00082">
    <property type="entry name" value="HisKA"/>
    <property type="match status" value="1"/>
</dbReference>
<keyword evidence="6" id="KW-0547">Nucleotide-binding</keyword>
<name>A0ABU5NYR0_9GAMM</name>
<dbReference type="SMART" id="SM00388">
    <property type="entry name" value="HisKA"/>
    <property type="match status" value="1"/>
</dbReference>
<gene>
    <name evidence="6" type="ORF">U5822_09705</name>
</gene>
<dbReference type="GO" id="GO:0005524">
    <property type="term" value="F:ATP binding"/>
    <property type="evidence" value="ECO:0007669"/>
    <property type="project" value="UniProtKB-KW"/>
</dbReference>
<dbReference type="EC" id="2.7.13.3" evidence="2"/>
<dbReference type="SMART" id="SM00387">
    <property type="entry name" value="HATPase_c"/>
    <property type="match status" value="1"/>
</dbReference>
<dbReference type="Pfam" id="PF02518">
    <property type="entry name" value="HATPase_c"/>
    <property type="match status" value="1"/>
</dbReference>
<dbReference type="Gene3D" id="3.30.565.10">
    <property type="entry name" value="Histidine kinase-like ATPase, C-terminal domain"/>
    <property type="match status" value="1"/>
</dbReference>
<sequence length="384" mass="42057">MLKFDDDPNLSDLLSKEQLDRLEKTLGALCGHPFKILDHPRPHTSPIEFNLEAIAWLSGGDSQDIRTHAAELVSFFLFFVAKYRLAANMHHDVTHASYAELQRQNEALTASEAKYRQLSDQLQEQVEQQVAIIDKTRQKLYETARSRSVGHLAAGIAHEINNPIGFISSNLRAAGEYVSELEGALPETRHNSELLRDFKDLIAESLNGTSRIASIVSDLKTFSNIDQDNHSRCNINALLRSAIHMAQTAHGSELNIQAQLDDVQDIPGYPAKLSQAFFNLLDNAAHAIKTTESGLREGQILVKTKEDSLGIHVIVQDNGCGIPDANLDQIFDAFFTTRPVGSGTGLGLTVARDAAQAHGGEIIVESKEHIGSRFTMTVSGATGS</sequence>
<keyword evidence="3" id="KW-0597">Phosphoprotein</keyword>
<dbReference type="InterPro" id="IPR036890">
    <property type="entry name" value="HATPase_C_sf"/>
</dbReference>
<reference evidence="6 7" key="1">
    <citation type="submission" date="2023-12" db="EMBL/GenBank/DDBJ databases">
        <title>Marinobacter qingdaonensis sp. nov., isolated from the intertidal sediment of Qingdao, PR China.</title>
        <authorList>
            <person name="Li Y."/>
        </authorList>
    </citation>
    <scope>NUCLEOTIDE SEQUENCE [LARGE SCALE GENOMIC DNA]</scope>
    <source>
        <strain evidence="6 7">ASW11-75</strain>
    </source>
</reference>
<dbReference type="PROSITE" id="PS50109">
    <property type="entry name" value="HIS_KIN"/>
    <property type="match status" value="1"/>
</dbReference>
<dbReference type="SUPFAM" id="SSF55874">
    <property type="entry name" value="ATPase domain of HSP90 chaperone/DNA topoisomerase II/histidine kinase"/>
    <property type="match status" value="1"/>
</dbReference>
<organism evidence="6 7">
    <name type="scientific">Marinobacter qingdaonensis</name>
    <dbReference type="NCBI Taxonomy" id="3108486"/>
    <lineage>
        <taxon>Bacteria</taxon>
        <taxon>Pseudomonadati</taxon>
        <taxon>Pseudomonadota</taxon>
        <taxon>Gammaproteobacteria</taxon>
        <taxon>Pseudomonadales</taxon>
        <taxon>Marinobacteraceae</taxon>
        <taxon>Marinobacter</taxon>
    </lineage>
</organism>
<dbReference type="RefSeq" id="WP_322855428.1">
    <property type="nucleotide sequence ID" value="NZ_JAYDCJ010000003.1"/>
</dbReference>
<dbReference type="InterPro" id="IPR036097">
    <property type="entry name" value="HisK_dim/P_sf"/>
</dbReference>
<dbReference type="InterPro" id="IPR003594">
    <property type="entry name" value="HATPase_dom"/>
</dbReference>
<dbReference type="PANTHER" id="PTHR43065:SF50">
    <property type="entry name" value="HISTIDINE KINASE"/>
    <property type="match status" value="1"/>
</dbReference>
<evidence type="ECO:0000313" key="7">
    <source>
        <dbReference type="Proteomes" id="UP001305746"/>
    </source>
</evidence>
<dbReference type="Gene3D" id="1.10.287.130">
    <property type="match status" value="1"/>
</dbReference>
<accession>A0ABU5NYR0</accession>
<dbReference type="InterPro" id="IPR003661">
    <property type="entry name" value="HisK_dim/P_dom"/>
</dbReference>
<proteinExistence type="predicted"/>
<evidence type="ECO:0000256" key="2">
    <source>
        <dbReference type="ARBA" id="ARBA00012438"/>
    </source>
</evidence>
<dbReference type="PRINTS" id="PR00344">
    <property type="entry name" value="BCTRLSENSOR"/>
</dbReference>
<dbReference type="Proteomes" id="UP001305746">
    <property type="component" value="Unassembled WGS sequence"/>
</dbReference>